<evidence type="ECO:0000256" key="1">
    <source>
        <dbReference type="SAM" id="SignalP"/>
    </source>
</evidence>
<dbReference type="RefSeq" id="WP_149484637.1">
    <property type="nucleotide sequence ID" value="NZ_CP036150.1"/>
</dbReference>
<evidence type="ECO:0000313" key="2">
    <source>
        <dbReference type="EMBL" id="QEN06554.1"/>
    </source>
</evidence>
<proteinExistence type="predicted"/>
<dbReference type="OrthoDB" id="306978at2"/>
<sequence length="237" mass="24988">MKKIILLSLLAISMIFMGCGKPAAPAAAAAPAAQAKAVSDGSADLVIDFQTNLAADDAESHFNWKGNIRYMAAEDSYDAVSGASAKGSTHLFQAYLYDVEGNPTMGTGLRGLFLYGVNDLATVQHDNLNASKAADGTIMIQYVHRGTAYRFFTDSDGILSLPDGSFESRKIGTPDAIEAAFSSDGTASGVDFDKVWASDVMFAGASDKAMYVFDGDLQVTLENDILAINGVLTAVEQ</sequence>
<evidence type="ECO:0000313" key="3">
    <source>
        <dbReference type="Proteomes" id="UP000324209"/>
    </source>
</evidence>
<dbReference type="Proteomes" id="UP000324209">
    <property type="component" value="Chromosome"/>
</dbReference>
<dbReference type="PROSITE" id="PS51257">
    <property type="entry name" value="PROKAR_LIPOPROTEIN"/>
    <property type="match status" value="1"/>
</dbReference>
<evidence type="ECO:0008006" key="4">
    <source>
        <dbReference type="Google" id="ProtNLM"/>
    </source>
</evidence>
<keyword evidence="1" id="KW-0732">Signal</keyword>
<dbReference type="EMBL" id="CP036150">
    <property type="protein sequence ID" value="QEN06554.1"/>
    <property type="molecule type" value="Genomic_DNA"/>
</dbReference>
<gene>
    <name evidence="2" type="ORF">EXM22_00575</name>
</gene>
<organism evidence="2 3">
    <name type="scientific">Oceanispirochaeta crateris</name>
    <dbReference type="NCBI Taxonomy" id="2518645"/>
    <lineage>
        <taxon>Bacteria</taxon>
        <taxon>Pseudomonadati</taxon>
        <taxon>Spirochaetota</taxon>
        <taxon>Spirochaetia</taxon>
        <taxon>Spirochaetales</taxon>
        <taxon>Spirochaetaceae</taxon>
        <taxon>Oceanispirochaeta</taxon>
    </lineage>
</organism>
<feature type="chain" id="PRO_5022799130" description="Lipoprotein" evidence="1">
    <location>
        <begin position="19"/>
        <end position="237"/>
    </location>
</feature>
<protein>
    <recommendedName>
        <fullName evidence="4">Lipoprotein</fullName>
    </recommendedName>
</protein>
<dbReference type="KEGG" id="ock:EXM22_00575"/>
<name>A0A5C1QJ10_9SPIO</name>
<accession>A0A5C1QJ10</accession>
<feature type="signal peptide" evidence="1">
    <location>
        <begin position="1"/>
        <end position="18"/>
    </location>
</feature>
<dbReference type="AlphaFoldDB" id="A0A5C1QJ10"/>
<keyword evidence="3" id="KW-1185">Reference proteome</keyword>
<reference evidence="2 3" key="1">
    <citation type="submission" date="2019-02" db="EMBL/GenBank/DDBJ databases">
        <title>Complete Genome Sequence and Methylome Analysis of free living Spirochaetas.</title>
        <authorList>
            <person name="Fomenkov A."/>
            <person name="Dubinina G."/>
            <person name="Leshcheva N."/>
            <person name="Mikheeva N."/>
            <person name="Grabovich M."/>
            <person name="Vincze T."/>
            <person name="Roberts R.J."/>
        </authorList>
    </citation>
    <scope>NUCLEOTIDE SEQUENCE [LARGE SCALE GENOMIC DNA]</scope>
    <source>
        <strain evidence="2 3">K2</strain>
    </source>
</reference>